<accession>A0A978UH45</accession>
<dbReference type="PROSITE" id="PS51806">
    <property type="entry name" value="DOG1"/>
    <property type="match status" value="1"/>
</dbReference>
<feature type="domain" description="DOG1" evidence="1">
    <location>
        <begin position="75"/>
        <end position="329"/>
    </location>
</feature>
<gene>
    <name evidence="2" type="ORF">FEM48_Zijuj11G0055800</name>
</gene>
<dbReference type="InterPro" id="IPR025422">
    <property type="entry name" value="TGA_domain"/>
</dbReference>
<dbReference type="PANTHER" id="PTHR46354:SF9">
    <property type="entry name" value="PROTEIN INAPERTURATE POLLEN1"/>
    <property type="match status" value="1"/>
</dbReference>
<evidence type="ECO:0000313" key="3">
    <source>
        <dbReference type="Proteomes" id="UP000813462"/>
    </source>
</evidence>
<dbReference type="GO" id="GO:0006351">
    <property type="term" value="P:DNA-templated transcription"/>
    <property type="evidence" value="ECO:0007669"/>
    <property type="project" value="InterPro"/>
</dbReference>
<name>A0A978UH45_ZIZJJ</name>
<dbReference type="GO" id="GO:0043565">
    <property type="term" value="F:sequence-specific DNA binding"/>
    <property type="evidence" value="ECO:0007669"/>
    <property type="project" value="InterPro"/>
</dbReference>
<organism evidence="2 3">
    <name type="scientific">Ziziphus jujuba var. spinosa</name>
    <dbReference type="NCBI Taxonomy" id="714518"/>
    <lineage>
        <taxon>Eukaryota</taxon>
        <taxon>Viridiplantae</taxon>
        <taxon>Streptophyta</taxon>
        <taxon>Embryophyta</taxon>
        <taxon>Tracheophyta</taxon>
        <taxon>Spermatophyta</taxon>
        <taxon>Magnoliopsida</taxon>
        <taxon>eudicotyledons</taxon>
        <taxon>Gunneridae</taxon>
        <taxon>Pentapetalae</taxon>
        <taxon>rosids</taxon>
        <taxon>fabids</taxon>
        <taxon>Rosales</taxon>
        <taxon>Rhamnaceae</taxon>
        <taxon>Paliureae</taxon>
        <taxon>Ziziphus</taxon>
    </lineage>
</organism>
<proteinExistence type="predicted"/>
<dbReference type="PANTHER" id="PTHR46354">
    <property type="entry name" value="DOG1 DOMAIN-CONTAINING PROTEIN"/>
    <property type="match status" value="1"/>
</dbReference>
<comment type="caution">
    <text evidence="2">The sequence shown here is derived from an EMBL/GenBank/DDBJ whole genome shotgun (WGS) entry which is preliminary data.</text>
</comment>
<evidence type="ECO:0000259" key="1">
    <source>
        <dbReference type="PROSITE" id="PS51806"/>
    </source>
</evidence>
<dbReference type="EMBL" id="JAEACU010000011">
    <property type="protein sequence ID" value="KAH7514126.1"/>
    <property type="molecule type" value="Genomic_DNA"/>
</dbReference>
<reference evidence="2" key="1">
    <citation type="journal article" date="2021" name="Front. Plant Sci.">
        <title>Chromosome-Scale Genome Assembly for Chinese Sour Jujube and Insights Into Its Genome Evolution and Domestication Signature.</title>
        <authorList>
            <person name="Shen L.-Y."/>
            <person name="Luo H."/>
            <person name="Wang X.-L."/>
            <person name="Wang X.-M."/>
            <person name="Qiu X.-J."/>
            <person name="Liu H."/>
            <person name="Zhou S.-S."/>
            <person name="Jia K.-H."/>
            <person name="Nie S."/>
            <person name="Bao Y.-T."/>
            <person name="Zhang R.-G."/>
            <person name="Yun Q.-Z."/>
            <person name="Chai Y.-H."/>
            <person name="Lu J.-Y."/>
            <person name="Li Y."/>
            <person name="Zhao S.-W."/>
            <person name="Mao J.-F."/>
            <person name="Jia S.-G."/>
            <person name="Mao Y.-M."/>
        </authorList>
    </citation>
    <scope>NUCLEOTIDE SEQUENCE</scope>
    <source>
        <strain evidence="2">AT0</strain>
        <tissue evidence="2">Leaf</tissue>
    </source>
</reference>
<dbReference type="AlphaFoldDB" id="A0A978UH45"/>
<evidence type="ECO:0000313" key="2">
    <source>
        <dbReference type="EMBL" id="KAH7514126.1"/>
    </source>
</evidence>
<dbReference type="InterPro" id="IPR051886">
    <property type="entry name" value="Seed_Dev/Stress_Resp_Reg"/>
</dbReference>
<sequence>MVAPLTQLPAKNDIQWNPEANAVFNWLKQAPLHPRTRRGRRGKKPKKERREQRHIFCKKFKMLKAVGLFGRKKTTRPFKDYYTDWFNTLNNSLLPLLRSSMDDAFLPQLSIHVEMIHSHFQSYYEALDLAASDDVTQLLYPDWRNSLEKPFLWLGDFHPYLFTNLLRSFLDDGDENEDDDDGFGDLGNGECSESYELFDRPWHLVMAWKNPSKILMNRVEQIECGLRLMVPALVARARDAQMVFIESLAKNWVECDGGNKEAAKAVVAEPMEAQMDEVVSVFLDANRLRRSVISEIIGAANVYQAALFLEGLSQFLVGFKDSELLGEFQRCKTPLSRQTRLAI</sequence>
<dbReference type="Proteomes" id="UP000813462">
    <property type="component" value="Unassembled WGS sequence"/>
</dbReference>
<protein>
    <recommendedName>
        <fullName evidence="1">DOG1 domain-containing protein</fullName>
    </recommendedName>
</protein>
<dbReference type="Pfam" id="PF14144">
    <property type="entry name" value="DOG1"/>
    <property type="match status" value="1"/>
</dbReference>